<evidence type="ECO:0000256" key="5">
    <source>
        <dbReference type="ARBA" id="ARBA00023242"/>
    </source>
</evidence>
<dbReference type="GO" id="GO:0008270">
    <property type="term" value="F:zinc ion binding"/>
    <property type="evidence" value="ECO:0007669"/>
    <property type="project" value="UniProtKB-KW"/>
</dbReference>
<keyword evidence="3" id="KW-0863">Zinc-finger</keyword>
<keyword evidence="2" id="KW-0479">Metal-binding</keyword>
<comment type="subcellular location">
    <subcellularLocation>
        <location evidence="1">Nucleus</location>
    </subcellularLocation>
</comment>
<keyword evidence="5" id="KW-0539">Nucleus</keyword>
<protein>
    <recommendedName>
        <fullName evidence="8">Transposase</fullName>
    </recommendedName>
</protein>
<feature type="non-terminal residue" evidence="6">
    <location>
        <position position="86"/>
    </location>
</feature>
<name>A0A6A4GJE1_9AGAR</name>
<dbReference type="SUPFAM" id="SSF140996">
    <property type="entry name" value="Hermes dimerisation domain"/>
    <property type="match status" value="1"/>
</dbReference>
<dbReference type="PANTHER" id="PTHR46481:SF10">
    <property type="entry name" value="ZINC FINGER BED DOMAIN-CONTAINING PROTEIN 39"/>
    <property type="match status" value="1"/>
</dbReference>
<gene>
    <name evidence="6" type="ORF">BT96DRAFT_738067</name>
</gene>
<keyword evidence="4" id="KW-0862">Zinc</keyword>
<organism evidence="6 7">
    <name type="scientific">Gymnopus androsaceus JB14</name>
    <dbReference type="NCBI Taxonomy" id="1447944"/>
    <lineage>
        <taxon>Eukaryota</taxon>
        <taxon>Fungi</taxon>
        <taxon>Dikarya</taxon>
        <taxon>Basidiomycota</taxon>
        <taxon>Agaricomycotina</taxon>
        <taxon>Agaricomycetes</taxon>
        <taxon>Agaricomycetidae</taxon>
        <taxon>Agaricales</taxon>
        <taxon>Marasmiineae</taxon>
        <taxon>Omphalotaceae</taxon>
        <taxon>Gymnopus</taxon>
    </lineage>
</organism>
<dbReference type="OrthoDB" id="2677917at2759"/>
<dbReference type="EMBL" id="ML769960">
    <property type="protein sequence ID" value="KAE9385638.1"/>
    <property type="molecule type" value="Genomic_DNA"/>
</dbReference>
<evidence type="ECO:0008006" key="8">
    <source>
        <dbReference type="Google" id="ProtNLM"/>
    </source>
</evidence>
<dbReference type="Proteomes" id="UP000799118">
    <property type="component" value="Unassembled WGS sequence"/>
</dbReference>
<dbReference type="PANTHER" id="PTHR46481">
    <property type="entry name" value="ZINC FINGER BED DOMAIN-CONTAINING PROTEIN 4"/>
    <property type="match status" value="1"/>
</dbReference>
<dbReference type="AlphaFoldDB" id="A0A6A4GJE1"/>
<evidence type="ECO:0000256" key="2">
    <source>
        <dbReference type="ARBA" id="ARBA00022723"/>
    </source>
</evidence>
<proteinExistence type="predicted"/>
<evidence type="ECO:0000313" key="7">
    <source>
        <dbReference type="Proteomes" id="UP000799118"/>
    </source>
</evidence>
<sequence>YSQSNCSVVTARWVAESACPFRVVRNRGFHWLQKEGHLKHYIPSKETVARDVKKLYTKTKEKLAEELQAVDGELAVAIDCWSSPNH</sequence>
<evidence type="ECO:0000256" key="3">
    <source>
        <dbReference type="ARBA" id="ARBA00022771"/>
    </source>
</evidence>
<dbReference type="GO" id="GO:0005634">
    <property type="term" value="C:nucleus"/>
    <property type="evidence" value="ECO:0007669"/>
    <property type="project" value="UniProtKB-SubCell"/>
</dbReference>
<reference evidence="6" key="1">
    <citation type="journal article" date="2019" name="Environ. Microbiol.">
        <title>Fungal ecological strategies reflected in gene transcription - a case study of two litter decomposers.</title>
        <authorList>
            <person name="Barbi F."/>
            <person name="Kohler A."/>
            <person name="Barry K."/>
            <person name="Baskaran P."/>
            <person name="Daum C."/>
            <person name="Fauchery L."/>
            <person name="Ihrmark K."/>
            <person name="Kuo A."/>
            <person name="LaButti K."/>
            <person name="Lipzen A."/>
            <person name="Morin E."/>
            <person name="Grigoriev I.V."/>
            <person name="Henrissat B."/>
            <person name="Lindahl B."/>
            <person name="Martin F."/>
        </authorList>
    </citation>
    <scope>NUCLEOTIDE SEQUENCE</scope>
    <source>
        <strain evidence="6">JB14</strain>
    </source>
</reference>
<feature type="non-terminal residue" evidence="6">
    <location>
        <position position="1"/>
    </location>
</feature>
<evidence type="ECO:0000256" key="1">
    <source>
        <dbReference type="ARBA" id="ARBA00004123"/>
    </source>
</evidence>
<accession>A0A6A4GJE1</accession>
<evidence type="ECO:0000313" key="6">
    <source>
        <dbReference type="EMBL" id="KAE9385638.1"/>
    </source>
</evidence>
<evidence type="ECO:0000256" key="4">
    <source>
        <dbReference type="ARBA" id="ARBA00022833"/>
    </source>
</evidence>
<keyword evidence="7" id="KW-1185">Reference proteome</keyword>
<dbReference type="InterPro" id="IPR052035">
    <property type="entry name" value="ZnF_BED_domain_contain"/>
</dbReference>